<comment type="caution">
    <text evidence="5">The sequence shown here is derived from an EMBL/GenBank/DDBJ whole genome shotgun (WGS) entry which is preliminary data.</text>
</comment>
<keyword evidence="6" id="KW-1185">Reference proteome</keyword>
<feature type="domain" description="Mannosyl-glycoprotein endo-beta-N-acetylglucosamidase-like" evidence="4">
    <location>
        <begin position="514"/>
        <end position="625"/>
    </location>
</feature>
<feature type="compositionally biased region" description="Low complexity" evidence="2">
    <location>
        <begin position="129"/>
        <end position="140"/>
    </location>
</feature>
<organism evidence="5 6">
    <name type="scientific">Caryophanon tenue</name>
    <dbReference type="NCBI Taxonomy" id="33978"/>
    <lineage>
        <taxon>Bacteria</taxon>
        <taxon>Bacillati</taxon>
        <taxon>Bacillota</taxon>
        <taxon>Bacilli</taxon>
        <taxon>Bacillales</taxon>
        <taxon>Caryophanaceae</taxon>
        <taxon>Caryophanon</taxon>
    </lineage>
</organism>
<dbReference type="InterPro" id="IPR014755">
    <property type="entry name" value="Cu-Rt/internalin_Ig-like"/>
</dbReference>
<dbReference type="InterPro" id="IPR002901">
    <property type="entry name" value="MGlyc_endo_b_GlcNAc-like_dom"/>
</dbReference>
<dbReference type="AlphaFoldDB" id="A0A1C0YMD5"/>
<dbReference type="GO" id="GO:0004040">
    <property type="term" value="F:amidase activity"/>
    <property type="evidence" value="ECO:0007669"/>
    <property type="project" value="InterPro"/>
</dbReference>
<dbReference type="STRING" id="33978.A6M13_00300"/>
<reference evidence="5 6" key="1">
    <citation type="submission" date="2016-07" db="EMBL/GenBank/DDBJ databases">
        <title>Caryophanon tenue genome sequencing.</title>
        <authorList>
            <person name="Verma A."/>
            <person name="Pal Y."/>
            <person name="Krishnamurthi S."/>
        </authorList>
    </citation>
    <scope>NUCLEOTIDE SEQUENCE [LARGE SCALE GENOMIC DNA]</scope>
    <source>
        <strain evidence="5 6">DSM 14152</strain>
    </source>
</reference>
<dbReference type="RefSeq" id="WP_066542116.1">
    <property type="nucleotide sequence ID" value="NZ_MASJ01000001.1"/>
</dbReference>
<gene>
    <name evidence="5" type="ORF">A6M13_00300</name>
</gene>
<protein>
    <recommendedName>
        <fullName evidence="4">Mannosyl-glycoprotein endo-beta-N-acetylglucosamidase-like domain-containing protein</fullName>
    </recommendedName>
</protein>
<feature type="signal peptide" evidence="3">
    <location>
        <begin position="1"/>
        <end position="24"/>
    </location>
</feature>
<dbReference type="Proteomes" id="UP000093199">
    <property type="component" value="Unassembled WGS sequence"/>
</dbReference>
<accession>A0A1C0YMD5</accession>
<feature type="compositionally biased region" description="Pro residues" evidence="2">
    <location>
        <begin position="259"/>
        <end position="282"/>
    </location>
</feature>
<dbReference type="EMBL" id="MASJ01000001">
    <property type="protein sequence ID" value="OCS88320.1"/>
    <property type="molecule type" value="Genomic_DNA"/>
</dbReference>
<dbReference type="Gene3D" id="2.60.40.1220">
    <property type="match status" value="1"/>
</dbReference>
<dbReference type="Gene3D" id="1.10.530.10">
    <property type="match status" value="1"/>
</dbReference>
<proteinExistence type="predicted"/>
<evidence type="ECO:0000256" key="1">
    <source>
        <dbReference type="ARBA" id="ARBA00022729"/>
    </source>
</evidence>
<name>A0A1C0YMD5_9BACL</name>
<feature type="region of interest" description="Disordered" evidence="2">
    <location>
        <begin position="248"/>
        <end position="287"/>
    </location>
</feature>
<evidence type="ECO:0000256" key="2">
    <source>
        <dbReference type="SAM" id="MobiDB-lite"/>
    </source>
</evidence>
<feature type="chain" id="PRO_5008649184" description="Mannosyl-glycoprotein endo-beta-N-acetylglucosamidase-like domain-containing protein" evidence="3">
    <location>
        <begin position="25"/>
        <end position="709"/>
    </location>
</feature>
<evidence type="ECO:0000259" key="4">
    <source>
        <dbReference type="Pfam" id="PF01832"/>
    </source>
</evidence>
<keyword evidence="1 3" id="KW-0732">Signal</keyword>
<dbReference type="Pfam" id="PF01832">
    <property type="entry name" value="Glucosaminidase"/>
    <property type="match status" value="1"/>
</dbReference>
<dbReference type="OrthoDB" id="9816557at2"/>
<evidence type="ECO:0000313" key="5">
    <source>
        <dbReference type="EMBL" id="OCS88320.1"/>
    </source>
</evidence>
<evidence type="ECO:0000256" key="3">
    <source>
        <dbReference type="SAM" id="SignalP"/>
    </source>
</evidence>
<sequence>MIKKLSSVLIVALFVLAMPSFTSANGPYSAKMNEQGVWTLQFDEAVKSNVINRSFIFIGDAQGKKLAGYTFSRVTVQGSTVQVLAPIEGYKQGETYTLNITQRFSKATGESFNVAVSTPFTVGEKQEQPEQPEVPVEKPTVPTPPTAPSEKPELSTDAYIATLNNNVWTVTFNEAVRSTVINRSHIYIGDADGQKLTDYKYHAVSVSGNTVTLAAPPNGYTQGETYTLVTTNRFLAASGAALTNGSVQPFTLGSVTPQEPTPQPEPETPTPEEPTPEPPAVTPPTSGVKKYQVVNIANTGVLRTHSAYATFNEAKQRVGNNQGVAINGKLIAMKRGFIQTKAANGNVLTRVYSDANLTKERTYLPTNVEIAYVDATERSIRVNVAGQEGYISHDNAIFKPFNAYFTRNYYANVNGDLAHYIYSPLKNGYDSYTISAAPAFMIRGIKYYSVDGATFTDQAGTVIGTSYPYYQVASVRSKTKFTVAQIDAYIHKILQTRGSSAVQKSKIKGLGTTLVRLQNKYNINALAILSMAQHESAYGMSNHALQHNNLFGLNVTDNGNPADTYPSVANNIETLIIQYLEKKYLPPTSWFPNGSVFGNKDFGMNVKYASDPYWGSKIAGHYHRMMEMMQTLGYGQDQRYPVARFKESTVTTYKFSGMTRPAFTYNGNAQGKFVLILEETSSYYKISSDVNTFEYVYVPKHTLEKVATH</sequence>
<evidence type="ECO:0000313" key="6">
    <source>
        <dbReference type="Proteomes" id="UP000093199"/>
    </source>
</evidence>
<feature type="region of interest" description="Disordered" evidence="2">
    <location>
        <begin position="123"/>
        <end position="153"/>
    </location>
</feature>